<keyword evidence="7" id="KW-0227">DNA damage</keyword>
<dbReference type="GO" id="GO:0005694">
    <property type="term" value="C:chromosome"/>
    <property type="evidence" value="ECO:0007669"/>
    <property type="project" value="TreeGrafter"/>
</dbReference>
<dbReference type="GO" id="GO:0000077">
    <property type="term" value="P:DNA damage checkpoint signaling"/>
    <property type="evidence" value="ECO:0007669"/>
    <property type="project" value="TreeGrafter"/>
</dbReference>
<dbReference type="GO" id="GO:0006281">
    <property type="term" value="P:DNA repair"/>
    <property type="evidence" value="ECO:0007669"/>
    <property type="project" value="UniProtKB-KW"/>
</dbReference>
<keyword evidence="11" id="KW-0539">Nucleus</keyword>
<dbReference type="InterPro" id="IPR003152">
    <property type="entry name" value="FATC_dom"/>
</dbReference>
<dbReference type="Pfam" id="PF00454">
    <property type="entry name" value="PI3_PI4_kinase"/>
    <property type="match status" value="1"/>
</dbReference>
<keyword evidence="4" id="KW-0723">Serine/threonine-protein kinase</keyword>
<evidence type="ECO:0000313" key="15">
    <source>
        <dbReference type="EnsemblMetazoa" id="CJA00962b.1"/>
    </source>
</evidence>
<dbReference type="EnsemblMetazoa" id="CJA00962b.1">
    <property type="protein sequence ID" value="CJA00962b.1"/>
    <property type="gene ID" value="WBGene00120166"/>
</dbReference>
<evidence type="ECO:0000256" key="5">
    <source>
        <dbReference type="ARBA" id="ARBA00022679"/>
    </source>
</evidence>
<dbReference type="CDD" id="cd05164">
    <property type="entry name" value="PIKKc"/>
    <property type="match status" value="1"/>
</dbReference>
<proteinExistence type="inferred from homology"/>
<keyword evidence="5" id="KW-0808">Transferase</keyword>
<keyword evidence="10" id="KW-0234">DNA repair</keyword>
<sequence length="1202" mass="138425">MYSTMNCYRKPEPQMIETKSIDELSMNAQSDSWLTVLIVKCAEIAGESATLGLIPIAHIDDLRFLAKLAMRFILAVIHAGRDSVSQWILTTFEDALLSATRRRITKCERTPPAFIFYVFDFLYHYINTEEVRKKRAVWEKLHQFWKSMLDWMVKDEHGHMQPLIVKTAMLFGMEKRCILWMEFYMDQLRNKNKKEDKLEGEVETSYYFTLMNLYARIHELNGVRGSYARLSKAHIGHVYGKISMQEALGDVASAATLSAMTGKGKPFDPRESIRKLIDEHNSLEEYPKDKQIEYEEHIKSLKNLSNWMQNDKDFGPSPQVFAKTIEPRAIESTILKMIQDGEVDCVVNDAIEKAKMKTIERLSECGLGGSCSFETTSSLIAQVHQLDEISRFKDASVESLTRAESEFWKSIQRRTDDGEQRMDFLEPILRVRKSMLTIRMKPLGDMQKNLLRSKIVEVHLQSARIARLSGCQERAQLAIINAKKVLPFDNRIVLEEAKLQLQTSDELSGMNLLDSIIDKTFGELSKHYGDTQQSRNLDLQRTAKSMIDLFPTETKNLFSSVQMLRISQMIKAGNTIGFEKIYNDTMNLLNSFVSSGVMYEAAWLLDYLFHYNERNRHVLPLLKAYKEVAKFETNHVLQARAVERMMSLWLSNTRKMSGLISSGKASAGAKAEMMVNIKDMNREISNAHERIGLRAFYHAYAVLVRHLDHQDEDVFRTIKGIMQQLIFRMPHQCMWQSVYLLRQDIAEVKNRYMEVLTNVKRKAPCFTTLIDQYDYASAVFNAVPGKVDSDQCKLSTKVEGLKTLFREKKYDPKELIIDRRIDGECKIIGGIMVPIRSEIDGSVHDISLPEGFEESCLVPDRYLIHDFSDKVKVLHSKTKPVLIELITKAGRKVRLICKKEDDLTKDYHFTKMVEMCNDLLIKDEQTRIQSMAATTYSVIPLAKHGGIIEFMEGVTSFYETIDKHMTKSPSEWNQQVQKWATQMKTLSKDKKVEFFRNEMCEKSPLVMSKWFRCEYPEAGKWFASRKLFAKSSAVMSIIGYIFGLGDRHTKNLMVHVPTGKCVHVDFDMIFNKGELLSVPEVVPFRLTRNMVNGMGEVALDGEFRAVCEQTLRVFRENSYEIEKYIADLPNLVSDFNLKDFDMTEAKRLISGRLRGQIMTAKLYRGNPILHPMQVSQLASSLIELATSDEKLCEMFEGWMPTM</sequence>
<evidence type="ECO:0000256" key="11">
    <source>
        <dbReference type="ARBA" id="ARBA00023242"/>
    </source>
</evidence>
<evidence type="ECO:0000313" key="16">
    <source>
        <dbReference type="Proteomes" id="UP000005237"/>
    </source>
</evidence>
<dbReference type="SUPFAM" id="SSF56112">
    <property type="entry name" value="Protein kinase-like (PK-like)"/>
    <property type="match status" value="1"/>
</dbReference>
<dbReference type="PROSITE" id="PS51190">
    <property type="entry name" value="FATC"/>
    <property type="match status" value="1"/>
</dbReference>
<dbReference type="Proteomes" id="UP000005237">
    <property type="component" value="Unassembled WGS sequence"/>
</dbReference>
<dbReference type="PROSITE" id="PS51189">
    <property type="entry name" value="FAT"/>
    <property type="match status" value="1"/>
</dbReference>
<evidence type="ECO:0000256" key="6">
    <source>
        <dbReference type="ARBA" id="ARBA00022741"/>
    </source>
</evidence>
<organism evidence="15 16">
    <name type="scientific">Caenorhabditis japonica</name>
    <dbReference type="NCBI Taxonomy" id="281687"/>
    <lineage>
        <taxon>Eukaryota</taxon>
        <taxon>Metazoa</taxon>
        <taxon>Ecdysozoa</taxon>
        <taxon>Nematoda</taxon>
        <taxon>Chromadorea</taxon>
        <taxon>Rhabditida</taxon>
        <taxon>Rhabditina</taxon>
        <taxon>Rhabditomorpha</taxon>
        <taxon>Rhabditoidea</taxon>
        <taxon>Rhabditidae</taxon>
        <taxon>Peloderinae</taxon>
        <taxon>Caenorhabditis</taxon>
    </lineage>
</organism>
<reference evidence="15" key="2">
    <citation type="submission" date="2022-06" db="UniProtKB">
        <authorList>
            <consortium name="EnsemblMetazoa"/>
        </authorList>
    </citation>
    <scope>IDENTIFICATION</scope>
    <source>
        <strain evidence="15">DF5081</strain>
    </source>
</reference>
<evidence type="ECO:0000256" key="3">
    <source>
        <dbReference type="ARBA" id="ARBA00012513"/>
    </source>
</evidence>
<dbReference type="Pfam" id="PF02260">
    <property type="entry name" value="FATC"/>
    <property type="match status" value="1"/>
</dbReference>
<dbReference type="InterPro" id="IPR057564">
    <property type="entry name" value="HEAT_ATR"/>
</dbReference>
<dbReference type="GO" id="GO:0004674">
    <property type="term" value="F:protein serine/threonine kinase activity"/>
    <property type="evidence" value="ECO:0007669"/>
    <property type="project" value="UniProtKB-KW"/>
</dbReference>
<dbReference type="GO" id="GO:0000723">
    <property type="term" value="P:telomere maintenance"/>
    <property type="evidence" value="ECO:0007669"/>
    <property type="project" value="TreeGrafter"/>
</dbReference>
<keyword evidence="9" id="KW-0067">ATP-binding</keyword>
<evidence type="ECO:0000256" key="1">
    <source>
        <dbReference type="ARBA" id="ARBA00004123"/>
    </source>
</evidence>
<evidence type="ECO:0000259" key="12">
    <source>
        <dbReference type="PROSITE" id="PS50290"/>
    </source>
</evidence>
<evidence type="ECO:0000256" key="8">
    <source>
        <dbReference type="ARBA" id="ARBA00022777"/>
    </source>
</evidence>
<dbReference type="SMART" id="SM01343">
    <property type="entry name" value="FATC"/>
    <property type="match status" value="1"/>
</dbReference>
<dbReference type="InterPro" id="IPR036940">
    <property type="entry name" value="PI3/4_kinase_cat_sf"/>
</dbReference>
<protein>
    <recommendedName>
        <fullName evidence="3">non-specific serine/threonine protein kinase</fullName>
        <ecNumber evidence="3">2.7.11.1</ecNumber>
    </recommendedName>
</protein>
<name>A0A8R1HJE7_CAEJA</name>
<dbReference type="AlphaFoldDB" id="A0A8R1HJE7"/>
<dbReference type="PANTHER" id="PTHR11139">
    <property type="entry name" value="ATAXIA TELANGIECTASIA MUTATED ATM -RELATED"/>
    <property type="match status" value="1"/>
</dbReference>
<evidence type="ECO:0000256" key="7">
    <source>
        <dbReference type="ARBA" id="ARBA00022763"/>
    </source>
</evidence>
<keyword evidence="6" id="KW-0547">Nucleotide-binding</keyword>
<accession>A0A8R1HJE7</accession>
<dbReference type="PANTHER" id="PTHR11139:SF69">
    <property type="entry name" value="SERINE_THREONINE-PROTEIN KINASE ATR"/>
    <property type="match status" value="1"/>
</dbReference>
<dbReference type="InterPro" id="IPR011009">
    <property type="entry name" value="Kinase-like_dom_sf"/>
</dbReference>
<feature type="domain" description="FATC" evidence="14">
    <location>
        <begin position="1170"/>
        <end position="1202"/>
    </location>
</feature>
<dbReference type="InterPro" id="IPR003151">
    <property type="entry name" value="PIK-rel_kinase_FAT"/>
</dbReference>
<dbReference type="Gene3D" id="3.30.1010.10">
    <property type="entry name" value="Phosphatidylinositol 3-kinase Catalytic Subunit, Chain A, domain 4"/>
    <property type="match status" value="1"/>
</dbReference>
<comment type="similarity">
    <text evidence="2">Belongs to the PI3/PI4-kinase family. ATM subfamily.</text>
</comment>
<keyword evidence="8" id="KW-0418">Kinase</keyword>
<dbReference type="EC" id="2.7.11.1" evidence="3"/>
<dbReference type="Pfam" id="PF23593">
    <property type="entry name" value="HEAT_ATR"/>
    <property type="match status" value="1"/>
</dbReference>
<dbReference type="Gene3D" id="1.10.1070.11">
    <property type="entry name" value="Phosphatidylinositol 3-/4-kinase, catalytic domain"/>
    <property type="match status" value="1"/>
</dbReference>
<dbReference type="InterPro" id="IPR014009">
    <property type="entry name" value="PIK_FAT"/>
</dbReference>
<feature type="domain" description="FAT" evidence="13">
    <location>
        <begin position="163"/>
        <end position="743"/>
    </location>
</feature>
<comment type="subcellular location">
    <subcellularLocation>
        <location evidence="1">Nucleus</location>
    </subcellularLocation>
</comment>
<evidence type="ECO:0000256" key="9">
    <source>
        <dbReference type="ARBA" id="ARBA00022840"/>
    </source>
</evidence>
<dbReference type="SMART" id="SM00146">
    <property type="entry name" value="PI3Kc"/>
    <property type="match status" value="1"/>
</dbReference>
<evidence type="ECO:0000256" key="4">
    <source>
        <dbReference type="ARBA" id="ARBA00022527"/>
    </source>
</evidence>
<reference evidence="16" key="1">
    <citation type="submission" date="2010-08" db="EMBL/GenBank/DDBJ databases">
        <authorList>
            <consortium name="Caenorhabditis japonica Sequencing Consortium"/>
            <person name="Wilson R.K."/>
        </authorList>
    </citation>
    <scope>NUCLEOTIDE SEQUENCE [LARGE SCALE GENOMIC DNA]</scope>
    <source>
        <strain evidence="16">DF5081</strain>
    </source>
</reference>
<evidence type="ECO:0000259" key="13">
    <source>
        <dbReference type="PROSITE" id="PS51189"/>
    </source>
</evidence>
<keyword evidence="16" id="KW-1185">Reference proteome</keyword>
<dbReference type="InterPro" id="IPR050517">
    <property type="entry name" value="DDR_Repair_Kinase"/>
</dbReference>
<evidence type="ECO:0000259" key="14">
    <source>
        <dbReference type="PROSITE" id="PS51190"/>
    </source>
</evidence>
<feature type="domain" description="PI3K/PI4K catalytic" evidence="12">
    <location>
        <begin position="867"/>
        <end position="1183"/>
    </location>
</feature>
<evidence type="ECO:0000256" key="2">
    <source>
        <dbReference type="ARBA" id="ARBA00010769"/>
    </source>
</evidence>
<dbReference type="PROSITE" id="PS50290">
    <property type="entry name" value="PI3_4_KINASE_3"/>
    <property type="match status" value="1"/>
</dbReference>
<dbReference type="Pfam" id="PF02259">
    <property type="entry name" value="FAT"/>
    <property type="match status" value="1"/>
</dbReference>
<evidence type="ECO:0000256" key="10">
    <source>
        <dbReference type="ARBA" id="ARBA00023204"/>
    </source>
</evidence>
<dbReference type="InterPro" id="IPR000403">
    <property type="entry name" value="PI3/4_kinase_cat_dom"/>
</dbReference>
<dbReference type="GO" id="GO:0005524">
    <property type="term" value="F:ATP binding"/>
    <property type="evidence" value="ECO:0007669"/>
    <property type="project" value="UniProtKB-KW"/>
</dbReference>
<dbReference type="GO" id="GO:0005634">
    <property type="term" value="C:nucleus"/>
    <property type="evidence" value="ECO:0007669"/>
    <property type="project" value="UniProtKB-SubCell"/>
</dbReference>